<dbReference type="InterPro" id="IPR019734">
    <property type="entry name" value="TPR_rpt"/>
</dbReference>
<sequence>MDFIIREHLSAAENHQDSQALLKACNLIKAANSGNSTGDIADNFSPDLYVLCAEQALQHGHLSECTDCLQFYFLSNPPQNQFFGRAYLCKAQLNIPYSANNVDDLEKSVVYFQKAVSFGKVQQRYHFLVYNASVIYWKVVRPFLKPGSRHHLIPSLTSIVNALNEIDEADHTWRAQLMMELLECLVDAQKHKEATQFSSMAAEFIKKNVSGKYPELFSKMVHHKLIDSAKAAKEIKGSVILSVIYKIQRLKSLQIESSTTSNVFINLKEIYNLLASVEENISISEKTQLLIELSHLSLELKCSDIATSCIKDLRKIDTDEQGPRIVIECLQCQLEALKISNKIALYTKGVFEMQLKLIRRLESTLQEAIRLAEPIVIHIVCISLWNLCLPLLQHNLRKYLRKPLVSISESLEKIDSLLTVQQCQIHLEIAKIEEDEDHIESAIKHIHRALIFDSGQYQNYLNSFLHRLKLRATLYTNPERLEDRAAMIIEQAKLTNSKDSVRKKRALLVNAGLCLAPDVFQMVLDSENESKVSAGKGNKGKISQLCTRAQHYSKCVQKIEGHLKRIEDKNAGERVKLWADLARVARKQEVWDVCRTACRFCLLYDDGRWNIDIKETGQKMAPTENCSDEEKSLGLVPETKAKVAVFSNEALLLRTLAEIRFINAEATIHLLKSEGYKLNDQPVPPEDTSMRPMGYTATDPEQNPEWIVYRNWVFELSKYATENFLHGAELGVELQEAWITHNAVVYILNHNRHLVSAGRLSELTDTFQKVLTALKKTGHNGNTILLMMLSSALAKGLIQRWIPLSMATKKGIQSGKSKKAQGKGSEKPNVGSVVSIDPSALPDIKLALEVCEFVLDLTNGKNPEEVVPIAVRQQILSSWIKSKQLLQQQIGPKLGTDDEESIEGQHLMTRVLVAVEMHSCNGLGLMDFTVPSLSQVFEMMCQCLWTDPFVELQTLTRLAHFAYNSGDLGLALKCTQKALQFEGKKPGVQSSVLEQEMLSMAACIQGQCIMGNLSGNKHLRLSAIKAFQSSSRFAGEAGNVSLALQAARHFWNACYPFSKSAKEREPLKEATMSVIRAITDAGAKQKQQSDSDITCFHLWPTMDAHDQTAGSECLEDSTRYEDSSDEEQKLRASLYEFLFNIYGDKNEWEAGLKVLDEAIQILPRSKHRLVLFKHRLLVKAKLGYSFFMDILKFKDENEDYLSYIWHHVSQTTSNTSEQLTCYQNAIDALQKPENQWQKIEYLLEMAEWLYCKQFPVSHALNLLDWALDILLRMQFPVKVEEEKGHKGRTKSSRKSAKVKDPKNVEKTENGKTENGVSDPCKSLSDLRNVRQLETLARTHILMAFISGHSSPFHEQHCLIACAYIMQIWQVSLLAAGSFVKILPKLTTPTQNLQSATSPNRKGKKEAVEPVTVKEKPKRKGLVDALPSSTEEWASYDCPDEIRDAYKQDKSCFTINRITIENPTYSLYYLDLLVKELQSISFTHLTLPVLQFAEVIAHDVVQSDSLSGLYHLKILQICTDLRLFQAATIHEKAASKQYLAEQEQISCRQEIAQIKETKKDRMSFAQNSGGNVKILSMNSDGIGINGLSLPYLWMEKADVLIRLGFFQPARLLLSEAYSSFQEIGGKYDVLKCLYLLSVLANCEKNYGQAQHCLKGSRYRKTAEMWYKTAICMTDAVMSENTNDKKQKACKILENAITVLKTTLQKEANREANMDFTYFEKAQHLIKTSGSSSSVSVILLEICDEMNQIENSLLKYGHKEKRAEVMMEHSNILRLLANIVEDEERKHRYYLDAYFMGEMAIKIQEEILLNIQTLFLNETKGVSLPAARNLANIKLIFTELALEIMQLVSTEKSKILQEEKRKGRLCVAVEEFIRSTPDLNSIEQEWKSLGQTLGSAILSQLANVSNLAVNCPELKAKCLYLAGKCLYMLSLWVDPLHPDQYWDENILVKGKHDSAMQAFGDLEQPIVDVQLTSKQDQQAKKVFESNQKRNAAHVYLAQASEILLQSINISFNNHLVNTLSAASLQICSCLGIYDPIFTGQFLALYQSCVASMNIEDILSAATYNTSNSQFAALLHLQTFLQNQGNSMGNLQKSIQTQLSATTAAWRNLCVGMQFFNIFNELPSNFTILVLQHSDDRSFLYGAVLEKPKVNQKGKLIQAKVARCAVNSQKLLKLLEKMELFKQDMMQKLLTKEYQESFNRQQNLFENRQGVHNDPEMVASNNGENDNINESSSTLHVIVDELEEYLCPVLSQLDLSFIRQPSPVLSTTGSVRAKSREKEEKITTSSASADSGDFVLLLADRYLMEFPLEALNVFNEDWISSISRDFSLQLLYNRLHREQTEGNAKREVKSSKGQKQKLDPKKNAKLVSMF</sequence>
<feature type="compositionally biased region" description="Basic and acidic residues" evidence="1">
    <location>
        <begin position="1297"/>
        <end position="1311"/>
    </location>
</feature>
<evidence type="ECO:0000313" key="3">
    <source>
        <dbReference type="Proteomes" id="UP000812440"/>
    </source>
</evidence>
<feature type="region of interest" description="Disordered" evidence="1">
    <location>
        <begin position="1282"/>
        <end position="1320"/>
    </location>
</feature>
<dbReference type="GO" id="GO:0035082">
    <property type="term" value="P:axoneme assembly"/>
    <property type="evidence" value="ECO:0007669"/>
    <property type="project" value="InterPro"/>
</dbReference>
<protein>
    <recommendedName>
        <fullName evidence="4">Cilia- and flagella-associated protein 46</fullName>
    </recommendedName>
</protein>
<name>A0A8T2ITM8_9PIPI</name>
<evidence type="ECO:0000313" key="2">
    <source>
        <dbReference type="EMBL" id="KAG8435302.1"/>
    </source>
</evidence>
<proteinExistence type="predicted"/>
<feature type="region of interest" description="Disordered" evidence="1">
    <location>
        <begin position="1389"/>
        <end position="1408"/>
    </location>
</feature>
<organism evidence="2 3">
    <name type="scientific">Hymenochirus boettgeri</name>
    <name type="common">Congo dwarf clawed frog</name>
    <dbReference type="NCBI Taxonomy" id="247094"/>
    <lineage>
        <taxon>Eukaryota</taxon>
        <taxon>Metazoa</taxon>
        <taxon>Chordata</taxon>
        <taxon>Craniata</taxon>
        <taxon>Vertebrata</taxon>
        <taxon>Euteleostomi</taxon>
        <taxon>Amphibia</taxon>
        <taxon>Batrachia</taxon>
        <taxon>Anura</taxon>
        <taxon>Pipoidea</taxon>
        <taxon>Pipidae</taxon>
        <taxon>Pipinae</taxon>
        <taxon>Hymenochirus</taxon>
    </lineage>
</organism>
<dbReference type="OrthoDB" id="68437at2759"/>
<evidence type="ECO:0008006" key="4">
    <source>
        <dbReference type="Google" id="ProtNLM"/>
    </source>
</evidence>
<dbReference type="PANTHER" id="PTHR15977">
    <property type="entry name" value="CILIA- AND FLAGELLA-ASSOCIATED PROTEIN 46"/>
    <property type="match status" value="1"/>
</dbReference>
<dbReference type="GO" id="GO:0060294">
    <property type="term" value="P:cilium movement involved in cell motility"/>
    <property type="evidence" value="ECO:0007669"/>
    <property type="project" value="InterPro"/>
</dbReference>
<dbReference type="SMART" id="SM00028">
    <property type="entry name" value="TPR"/>
    <property type="match status" value="3"/>
</dbReference>
<dbReference type="PANTHER" id="PTHR15977:SF15">
    <property type="entry name" value="CILIA- AND FLAGELLA-ASSOCIATED PROTEIN 46"/>
    <property type="match status" value="1"/>
</dbReference>
<dbReference type="EMBL" id="JAACNH010000008">
    <property type="protein sequence ID" value="KAG8435302.1"/>
    <property type="molecule type" value="Genomic_DNA"/>
</dbReference>
<feature type="compositionally biased region" description="Basic and acidic residues" evidence="1">
    <location>
        <begin position="2338"/>
        <end position="2359"/>
    </location>
</feature>
<dbReference type="Proteomes" id="UP000812440">
    <property type="component" value="Chromosome 7"/>
</dbReference>
<dbReference type="InterPro" id="IPR057466">
    <property type="entry name" value="CFAP46_TPR"/>
</dbReference>
<feature type="region of interest" description="Disordered" evidence="1">
    <location>
        <begin position="2338"/>
        <end position="2367"/>
    </location>
</feature>
<feature type="compositionally biased region" description="Polar residues" evidence="1">
    <location>
        <begin position="1389"/>
        <end position="1399"/>
    </location>
</feature>
<evidence type="ECO:0000256" key="1">
    <source>
        <dbReference type="SAM" id="MobiDB-lite"/>
    </source>
</evidence>
<comment type="caution">
    <text evidence="2">The sequence shown here is derived from an EMBL/GenBank/DDBJ whole genome shotgun (WGS) entry which is preliminary data.</text>
</comment>
<reference evidence="2" key="1">
    <citation type="thesis" date="2020" institute="ProQuest LLC" country="789 East Eisenhower Parkway, Ann Arbor, MI, USA">
        <title>Comparative Genomics and Chromosome Evolution.</title>
        <authorList>
            <person name="Mudd A.B."/>
        </authorList>
    </citation>
    <scope>NUCLEOTIDE SEQUENCE</scope>
    <source>
        <strain evidence="2">Female2</strain>
        <tissue evidence="2">Blood</tissue>
    </source>
</reference>
<accession>A0A8T2ITM8</accession>
<gene>
    <name evidence="2" type="ORF">GDO86_013309</name>
</gene>
<feature type="compositionally biased region" description="Basic residues" evidence="1">
    <location>
        <begin position="1285"/>
        <end position="1296"/>
    </location>
</feature>
<dbReference type="Pfam" id="PF25439">
    <property type="entry name" value="TPR_CFAP46_N"/>
    <property type="match status" value="1"/>
</dbReference>
<dbReference type="InterPro" id="IPR039586">
    <property type="entry name" value="CFAP46"/>
</dbReference>
<keyword evidence="3" id="KW-1185">Reference proteome</keyword>